<keyword evidence="7" id="KW-1185">Reference proteome</keyword>
<dbReference type="Proteomes" id="UP000287394">
    <property type="component" value="Chromosome"/>
</dbReference>
<dbReference type="InterPro" id="IPR037925">
    <property type="entry name" value="FlgE/F/G-like"/>
</dbReference>
<dbReference type="NCBIfam" id="TIGR03506">
    <property type="entry name" value="FlgEFG_subfam"/>
    <property type="match status" value="1"/>
</dbReference>
<feature type="domain" description="Flagellar hook protein FlgE/F/G-like D1" evidence="5">
    <location>
        <begin position="79"/>
        <end position="146"/>
    </location>
</feature>
<dbReference type="InterPro" id="IPR001444">
    <property type="entry name" value="Flag_bb_rod_N"/>
</dbReference>
<dbReference type="Pfam" id="PF06429">
    <property type="entry name" value="Flg_bbr_C"/>
    <property type="match status" value="1"/>
</dbReference>
<dbReference type="InterPro" id="IPR053967">
    <property type="entry name" value="LlgE_F_G-like_D1"/>
</dbReference>
<dbReference type="PANTHER" id="PTHR30435:SF19">
    <property type="entry name" value="FLAGELLAR BASAL-BODY ROD PROTEIN FLGG"/>
    <property type="match status" value="1"/>
</dbReference>
<evidence type="ECO:0000259" key="3">
    <source>
        <dbReference type="Pfam" id="PF00460"/>
    </source>
</evidence>
<organism evidence="6 7">
    <name type="scientific">Capsulimonas corticalis</name>
    <dbReference type="NCBI Taxonomy" id="2219043"/>
    <lineage>
        <taxon>Bacteria</taxon>
        <taxon>Bacillati</taxon>
        <taxon>Armatimonadota</taxon>
        <taxon>Armatimonadia</taxon>
        <taxon>Capsulimonadales</taxon>
        <taxon>Capsulimonadaceae</taxon>
        <taxon>Capsulimonas</taxon>
    </lineage>
</organism>
<dbReference type="InterPro" id="IPR020013">
    <property type="entry name" value="Flagellar_FlgE/F/G"/>
</dbReference>
<dbReference type="GO" id="GO:0009425">
    <property type="term" value="C:bacterial-type flagellum basal body"/>
    <property type="evidence" value="ECO:0007669"/>
    <property type="project" value="UniProtKB-SubCell"/>
</dbReference>
<keyword evidence="6" id="KW-0969">Cilium</keyword>
<dbReference type="Pfam" id="PF22692">
    <property type="entry name" value="LlgE_F_G_D1"/>
    <property type="match status" value="1"/>
</dbReference>
<evidence type="ECO:0000256" key="2">
    <source>
        <dbReference type="RuleBase" id="RU362116"/>
    </source>
</evidence>
<accession>A0A402CSB1</accession>
<dbReference type="Pfam" id="PF00460">
    <property type="entry name" value="Flg_bb_rod"/>
    <property type="match status" value="1"/>
</dbReference>
<evidence type="ECO:0000313" key="6">
    <source>
        <dbReference type="EMBL" id="BDI28306.1"/>
    </source>
</evidence>
<keyword evidence="6" id="KW-0282">Flagellum</keyword>
<keyword evidence="6" id="KW-0966">Cell projection</keyword>
<protein>
    <submittedName>
        <fullName evidence="6">Flagellar basal-body rod protein FlgF</fullName>
    </submittedName>
</protein>
<evidence type="ECO:0000259" key="4">
    <source>
        <dbReference type="Pfam" id="PF06429"/>
    </source>
</evidence>
<evidence type="ECO:0000313" key="7">
    <source>
        <dbReference type="Proteomes" id="UP000287394"/>
    </source>
</evidence>
<evidence type="ECO:0000256" key="1">
    <source>
        <dbReference type="ARBA" id="ARBA00009677"/>
    </source>
</evidence>
<dbReference type="GO" id="GO:0071978">
    <property type="term" value="P:bacterial-type flagellum-dependent swarming motility"/>
    <property type="evidence" value="ECO:0007669"/>
    <property type="project" value="TreeGrafter"/>
</dbReference>
<dbReference type="InterPro" id="IPR010930">
    <property type="entry name" value="Flg_bb/hook_C_dom"/>
</dbReference>
<dbReference type="PANTHER" id="PTHR30435">
    <property type="entry name" value="FLAGELLAR PROTEIN"/>
    <property type="match status" value="1"/>
</dbReference>
<dbReference type="KEGG" id="ccot:CCAX7_003570"/>
<keyword evidence="2" id="KW-0975">Bacterial flagellum</keyword>
<feature type="domain" description="Flagellar basal body rod protein N-terminal" evidence="3">
    <location>
        <begin position="1"/>
        <end position="24"/>
    </location>
</feature>
<comment type="similarity">
    <text evidence="1 2">Belongs to the flagella basal body rod proteins family.</text>
</comment>
<dbReference type="AlphaFoldDB" id="A0A402CSB1"/>
<comment type="subcellular location">
    <subcellularLocation>
        <location evidence="2">Bacterial flagellum basal body</location>
    </subcellularLocation>
</comment>
<reference evidence="6 7" key="1">
    <citation type="journal article" date="2019" name="Int. J. Syst. Evol. Microbiol.">
        <title>Capsulimonas corticalis gen. nov., sp. nov., an aerobic capsulated bacterium, of a novel bacterial order, Capsulimonadales ord. nov., of the class Armatimonadia of the phylum Armatimonadetes.</title>
        <authorList>
            <person name="Li J."/>
            <person name="Kudo C."/>
            <person name="Tonouchi A."/>
        </authorList>
    </citation>
    <scope>NUCLEOTIDE SEQUENCE [LARGE SCALE GENOMIC DNA]</scope>
    <source>
        <strain evidence="6 7">AX-7</strain>
    </source>
</reference>
<evidence type="ECO:0000259" key="5">
    <source>
        <dbReference type="Pfam" id="PF22692"/>
    </source>
</evidence>
<sequence length="237" mass="24593">MIANEQAQDAIAHNLANVNTTGYKQDIPCFSSFQSLLLQNSSQGHSAVGTLGNGGGVYKLATDYSTGAMQKTGNPLDVALSGDAFLEVQTPQGIRFTRDGSMTMNAQNQLVTVTGGAQVLDSSNRPITIPQGAKNITIGLDGQIKADGQSVATLGLAGISAADNATKVGDNMVTVPQVRPASAGSEVRQGFLETANTSIVGDMVSMIAVLRAYETDQKMLQTEDDATGKAVNDVAKL</sequence>
<dbReference type="EMBL" id="AP025739">
    <property type="protein sequence ID" value="BDI28306.1"/>
    <property type="molecule type" value="Genomic_DNA"/>
</dbReference>
<name>A0A402CSB1_9BACT</name>
<proteinExistence type="inferred from homology"/>
<dbReference type="SUPFAM" id="SSF117143">
    <property type="entry name" value="Flagellar hook protein flgE"/>
    <property type="match status" value="1"/>
</dbReference>
<gene>
    <name evidence="6" type="primary">flgF</name>
    <name evidence="6" type="ORF">CCAX7_003570</name>
</gene>
<feature type="domain" description="Flagellar basal-body/hook protein C-terminal" evidence="4">
    <location>
        <begin position="188"/>
        <end position="231"/>
    </location>
</feature>